<accession>A0A8C2BBV4</accession>
<keyword evidence="3" id="KW-1185">Reference proteome</keyword>
<dbReference type="Proteomes" id="UP000694700">
    <property type="component" value="Unplaced"/>
</dbReference>
<evidence type="ECO:0000313" key="4">
    <source>
        <dbReference type="Proteomes" id="UP000694700"/>
    </source>
</evidence>
<evidence type="ECO:0000256" key="1">
    <source>
        <dbReference type="SAM" id="Phobius"/>
    </source>
</evidence>
<reference evidence="2" key="2">
    <citation type="submission" date="2025-05" db="UniProtKB">
        <authorList>
            <consortium name="Ensembl"/>
        </authorList>
    </citation>
    <scope>IDENTIFICATION</scope>
</reference>
<evidence type="ECO:0000313" key="3">
    <source>
        <dbReference type="Proteomes" id="UP000694427"/>
    </source>
</evidence>
<dbReference type="Ensembl" id="ENSCCRT00010042997.1">
    <property type="protein sequence ID" value="ENSCCRP00010039149.1"/>
    <property type="gene ID" value="ENSCCRG00010016717.1"/>
</dbReference>
<protein>
    <submittedName>
        <fullName evidence="5">Uncharacterized protein LOC122147835</fullName>
    </submittedName>
</protein>
<dbReference type="OrthoDB" id="9410992at2759"/>
<dbReference type="RefSeq" id="XP_042627763.1">
    <property type="nucleotide sequence ID" value="XM_042771829.1"/>
</dbReference>
<evidence type="ECO:0000313" key="2">
    <source>
        <dbReference type="Ensembl" id="ENSCCRP00015118140.1"/>
    </source>
</evidence>
<keyword evidence="1" id="KW-1133">Transmembrane helix</keyword>
<dbReference type="Pfam" id="PF18744">
    <property type="entry name" value="SNAD1"/>
    <property type="match status" value="1"/>
</dbReference>
<dbReference type="KEGG" id="ccar:122147835"/>
<proteinExistence type="predicted"/>
<keyword evidence="1" id="KW-0472">Membrane</keyword>
<organism evidence="2 4">
    <name type="scientific">Cyprinus carpio</name>
    <name type="common">Common carp</name>
    <dbReference type="NCBI Taxonomy" id="7962"/>
    <lineage>
        <taxon>Eukaryota</taxon>
        <taxon>Metazoa</taxon>
        <taxon>Chordata</taxon>
        <taxon>Craniata</taxon>
        <taxon>Vertebrata</taxon>
        <taxon>Euteleostomi</taxon>
        <taxon>Actinopterygii</taxon>
        <taxon>Neopterygii</taxon>
        <taxon>Teleostei</taxon>
        <taxon>Ostariophysi</taxon>
        <taxon>Cypriniformes</taxon>
        <taxon>Cyprinidae</taxon>
        <taxon>Cyprininae</taxon>
        <taxon>Cyprinus</taxon>
    </lineage>
</organism>
<feature type="transmembrane region" description="Helical" evidence="1">
    <location>
        <begin position="25"/>
        <end position="49"/>
    </location>
</feature>
<dbReference type="Proteomes" id="UP000694427">
    <property type="component" value="Unplaced"/>
</dbReference>
<evidence type="ECO:0000313" key="5">
    <source>
        <dbReference type="RefSeq" id="XP_042627763.1"/>
    </source>
</evidence>
<reference evidence="5" key="1">
    <citation type="submission" date="2025-04" db="UniProtKB">
        <authorList>
            <consortium name="RefSeq"/>
        </authorList>
    </citation>
    <scope>IDENTIFICATION</scope>
    <source>
        <tissue evidence="5">Muscle</tissue>
    </source>
</reference>
<dbReference type="Ensembl" id="ENSCCRT00015121879.1">
    <property type="protein sequence ID" value="ENSCCRP00015118140.1"/>
    <property type="gene ID" value="ENSCCRG00015046578.1"/>
</dbReference>
<dbReference type="InterPro" id="IPR040958">
    <property type="entry name" value="SNAD1"/>
</dbReference>
<dbReference type="Proteomes" id="UP001155660">
    <property type="component" value="Chromosome A15"/>
</dbReference>
<name>A0A8C2BBV4_CYPCA</name>
<dbReference type="GeneID" id="122147835"/>
<gene>
    <name evidence="2 5" type="primary">LOC122147835</name>
</gene>
<sequence length="286" mass="32229">MPHFLSTISISEEKQKYFSSKNISIFFLIIQAVSMASLQCLIVLCMLNLCVQNIQGQVNPAALANMIQYFDNNVQPKTKIGTNAQYAIAISVPQDLCTNQQSHIENVFSREEAQYVKDFITEGQTCVRCSASQNVIATRPNVVTDEHSEHVLLFPPGNSPLDTLLKNTDQNNCVVFYSYNSPCVKKCIKSADNIFPGLENWNKVREGGMNVFVFGNLWKDAKKEIGNDFLMISKLVPLYRCKSTNVMECQNCVNGNTPNDFCLPDNTSILLYFQEMLLTMIELFLS</sequence>
<keyword evidence="1" id="KW-0812">Transmembrane</keyword>
<dbReference type="AlphaFoldDB" id="A0A8C2BBV4"/>